<organism evidence="1 2">
    <name type="scientific">Caerostris extrusa</name>
    <name type="common">Bark spider</name>
    <name type="synonym">Caerostris bankana</name>
    <dbReference type="NCBI Taxonomy" id="172846"/>
    <lineage>
        <taxon>Eukaryota</taxon>
        <taxon>Metazoa</taxon>
        <taxon>Ecdysozoa</taxon>
        <taxon>Arthropoda</taxon>
        <taxon>Chelicerata</taxon>
        <taxon>Arachnida</taxon>
        <taxon>Araneae</taxon>
        <taxon>Araneomorphae</taxon>
        <taxon>Entelegynae</taxon>
        <taxon>Araneoidea</taxon>
        <taxon>Araneidae</taxon>
        <taxon>Caerostris</taxon>
    </lineage>
</organism>
<dbReference type="Proteomes" id="UP001054945">
    <property type="component" value="Unassembled WGS sequence"/>
</dbReference>
<gene>
    <name evidence="1" type="ORF">CEXT_239601</name>
</gene>
<comment type="caution">
    <text evidence="1">The sequence shown here is derived from an EMBL/GenBank/DDBJ whole genome shotgun (WGS) entry which is preliminary data.</text>
</comment>
<dbReference type="AlphaFoldDB" id="A0AAV4NSQ2"/>
<reference evidence="1 2" key="1">
    <citation type="submission" date="2021-06" db="EMBL/GenBank/DDBJ databases">
        <title>Caerostris extrusa draft genome.</title>
        <authorList>
            <person name="Kono N."/>
            <person name="Arakawa K."/>
        </authorList>
    </citation>
    <scope>NUCLEOTIDE SEQUENCE [LARGE SCALE GENOMIC DNA]</scope>
</reference>
<accession>A0AAV4NSQ2</accession>
<evidence type="ECO:0000313" key="2">
    <source>
        <dbReference type="Proteomes" id="UP001054945"/>
    </source>
</evidence>
<evidence type="ECO:0000313" key="1">
    <source>
        <dbReference type="EMBL" id="GIX87315.1"/>
    </source>
</evidence>
<protein>
    <submittedName>
        <fullName evidence="1">Uncharacterized protein</fullName>
    </submittedName>
</protein>
<keyword evidence="2" id="KW-1185">Reference proteome</keyword>
<dbReference type="EMBL" id="BPLR01003671">
    <property type="protein sequence ID" value="GIX87315.1"/>
    <property type="molecule type" value="Genomic_DNA"/>
</dbReference>
<proteinExistence type="predicted"/>
<sequence>MHKSKYLKEYSREGGKSRKIPFLVPAKKGRKESDVKEIAVAKPFLEVSVYNECGFEFPAPVSQIFSSM</sequence>
<name>A0AAV4NSQ2_CAEEX</name>